<dbReference type="InterPro" id="IPR036388">
    <property type="entry name" value="WH-like_DNA-bd_sf"/>
</dbReference>
<feature type="domain" description="HTH iclR-type" evidence="4">
    <location>
        <begin position="7"/>
        <end position="68"/>
    </location>
</feature>
<reference evidence="6 8" key="1">
    <citation type="submission" date="2016-06" db="EMBL/GenBank/DDBJ databases">
        <authorList>
            <person name="Kjaerup R.B."/>
            <person name="Dalgaard T.S."/>
            <person name="Juul-Madsen H.R."/>
        </authorList>
    </citation>
    <scope>NUCLEOTIDE SEQUENCE [LARGE SCALE GENOMIC DNA]</scope>
    <source>
        <strain evidence="6 8">DSM 43363</strain>
    </source>
</reference>
<proteinExistence type="predicted"/>
<reference evidence="7 9" key="2">
    <citation type="submission" date="2022-10" db="EMBL/GenBank/DDBJ databases">
        <title>The complete genomes of actinobacterial strains from the NBC collection.</title>
        <authorList>
            <person name="Joergensen T.S."/>
            <person name="Alvarez Arevalo M."/>
            <person name="Sterndorff E.B."/>
            <person name="Faurdal D."/>
            <person name="Vuksanovic O."/>
            <person name="Mourched A.-S."/>
            <person name="Charusanti P."/>
            <person name="Shaw S."/>
            <person name="Blin K."/>
            <person name="Weber T."/>
        </authorList>
    </citation>
    <scope>NUCLEOTIDE SEQUENCE [LARGE SCALE GENOMIC DNA]</scope>
    <source>
        <strain evidence="7 9">NBC 01809</strain>
    </source>
</reference>
<dbReference type="GO" id="GO:0045892">
    <property type="term" value="P:negative regulation of DNA-templated transcription"/>
    <property type="evidence" value="ECO:0007669"/>
    <property type="project" value="TreeGrafter"/>
</dbReference>
<dbReference type="Gene3D" id="3.30.450.40">
    <property type="match status" value="1"/>
</dbReference>
<dbReference type="InterPro" id="IPR005471">
    <property type="entry name" value="Tscrpt_reg_IclR_N"/>
</dbReference>
<name>A0A1C6W4N1_9ACTN</name>
<evidence type="ECO:0000313" key="8">
    <source>
        <dbReference type="Proteomes" id="UP000199343"/>
    </source>
</evidence>
<dbReference type="SUPFAM" id="SSF55781">
    <property type="entry name" value="GAF domain-like"/>
    <property type="match status" value="1"/>
</dbReference>
<evidence type="ECO:0000259" key="4">
    <source>
        <dbReference type="PROSITE" id="PS51077"/>
    </source>
</evidence>
<dbReference type="Gene3D" id="1.10.10.10">
    <property type="entry name" value="Winged helix-like DNA-binding domain superfamily/Winged helix DNA-binding domain"/>
    <property type="match status" value="1"/>
</dbReference>
<dbReference type="EMBL" id="FMIC01000002">
    <property type="protein sequence ID" value="SCL73476.1"/>
    <property type="molecule type" value="Genomic_DNA"/>
</dbReference>
<evidence type="ECO:0000256" key="1">
    <source>
        <dbReference type="ARBA" id="ARBA00023015"/>
    </source>
</evidence>
<keyword evidence="1" id="KW-0805">Transcription regulation</keyword>
<dbReference type="GO" id="GO:0003700">
    <property type="term" value="F:DNA-binding transcription factor activity"/>
    <property type="evidence" value="ECO:0007669"/>
    <property type="project" value="TreeGrafter"/>
</dbReference>
<keyword evidence="2" id="KW-0238">DNA-binding</keyword>
<dbReference type="RefSeq" id="WP_176733879.1">
    <property type="nucleotide sequence ID" value="NZ_CP109071.1"/>
</dbReference>
<dbReference type="SUPFAM" id="SSF46785">
    <property type="entry name" value="Winged helix' DNA-binding domain"/>
    <property type="match status" value="1"/>
</dbReference>
<dbReference type="AlphaFoldDB" id="A0A1C6W4N1"/>
<dbReference type="InterPro" id="IPR036390">
    <property type="entry name" value="WH_DNA-bd_sf"/>
</dbReference>
<sequence>MTEEYRVPAIERAVRVLRLLAAQDSMSLAKTVEATGMNKSTTYYILRTLLAENLVQYDDAGQGYQLGPALVELGAAAANQMNDVSIAKRSLAKLLDQMNATIVLYRRISLTEIILVDKLERPHRVRITLQVGTPVPIQGGSFGRVFLAYDQPSQVNAALATGLQLFTSKSVARKEIFLRELERVREQGFAVDHEGYALGVSTVAAPIFGPDGRIRLVAAAVAFTSEMDEQQSALYGRLLRECCERITKMLAGRTELVGQDESWADHQPPKDREYRT</sequence>
<dbReference type="PROSITE" id="PS51077">
    <property type="entry name" value="HTH_ICLR"/>
    <property type="match status" value="1"/>
</dbReference>
<dbReference type="InterPro" id="IPR029016">
    <property type="entry name" value="GAF-like_dom_sf"/>
</dbReference>
<evidence type="ECO:0000313" key="7">
    <source>
        <dbReference type="EMBL" id="WSA32609.1"/>
    </source>
</evidence>
<dbReference type="GO" id="GO:0003677">
    <property type="term" value="F:DNA binding"/>
    <property type="evidence" value="ECO:0007669"/>
    <property type="project" value="UniProtKB-KW"/>
</dbReference>
<dbReference type="PROSITE" id="PS51078">
    <property type="entry name" value="ICLR_ED"/>
    <property type="match status" value="1"/>
</dbReference>
<dbReference type="SMART" id="SM00346">
    <property type="entry name" value="HTH_ICLR"/>
    <property type="match status" value="1"/>
</dbReference>
<dbReference type="Pfam" id="PF09339">
    <property type="entry name" value="HTH_IclR"/>
    <property type="match status" value="1"/>
</dbReference>
<evidence type="ECO:0000259" key="5">
    <source>
        <dbReference type="PROSITE" id="PS51078"/>
    </source>
</evidence>
<protein>
    <submittedName>
        <fullName evidence="7">IclR family transcriptional regulator</fullName>
    </submittedName>
    <submittedName>
        <fullName evidence="6">Transcriptional regulator, IclR family</fullName>
    </submittedName>
</protein>
<dbReference type="Proteomes" id="UP000199343">
    <property type="component" value="Unassembled WGS sequence"/>
</dbReference>
<gene>
    <name evidence="6" type="ORF">GA0070608_5761</name>
    <name evidence="7" type="ORF">OIE14_00445</name>
</gene>
<dbReference type="InterPro" id="IPR050707">
    <property type="entry name" value="HTH_MetabolicPath_Reg"/>
</dbReference>
<keyword evidence="3" id="KW-0804">Transcription</keyword>
<dbReference type="InterPro" id="IPR014757">
    <property type="entry name" value="Tscrpt_reg_IclR_C"/>
</dbReference>
<dbReference type="Proteomes" id="UP001334804">
    <property type="component" value="Chromosome"/>
</dbReference>
<accession>A0A1C6W4N1</accession>
<evidence type="ECO:0000313" key="6">
    <source>
        <dbReference type="EMBL" id="SCL73476.1"/>
    </source>
</evidence>
<keyword evidence="9" id="KW-1185">Reference proteome</keyword>
<evidence type="ECO:0000256" key="3">
    <source>
        <dbReference type="ARBA" id="ARBA00023163"/>
    </source>
</evidence>
<dbReference type="EMBL" id="CP109071">
    <property type="protein sequence ID" value="WSA32609.1"/>
    <property type="molecule type" value="Genomic_DNA"/>
</dbReference>
<evidence type="ECO:0000313" key="9">
    <source>
        <dbReference type="Proteomes" id="UP001334804"/>
    </source>
</evidence>
<feature type="domain" description="IclR-ED" evidence="5">
    <location>
        <begin position="69"/>
        <end position="252"/>
    </location>
</feature>
<dbReference type="PANTHER" id="PTHR30136:SF24">
    <property type="entry name" value="HTH-TYPE TRANSCRIPTIONAL REPRESSOR ALLR"/>
    <property type="match status" value="1"/>
</dbReference>
<evidence type="ECO:0000256" key="2">
    <source>
        <dbReference type="ARBA" id="ARBA00023125"/>
    </source>
</evidence>
<dbReference type="Pfam" id="PF01614">
    <property type="entry name" value="IclR_C"/>
    <property type="match status" value="1"/>
</dbReference>
<dbReference type="PANTHER" id="PTHR30136">
    <property type="entry name" value="HELIX-TURN-HELIX TRANSCRIPTIONAL REGULATOR, ICLR FAMILY"/>
    <property type="match status" value="1"/>
</dbReference>
<dbReference type="STRING" id="47871.GA0070608_5761"/>
<organism evidence="6 8">
    <name type="scientific">Micromonospora peucetia</name>
    <dbReference type="NCBI Taxonomy" id="47871"/>
    <lineage>
        <taxon>Bacteria</taxon>
        <taxon>Bacillati</taxon>
        <taxon>Actinomycetota</taxon>
        <taxon>Actinomycetes</taxon>
        <taxon>Micromonosporales</taxon>
        <taxon>Micromonosporaceae</taxon>
        <taxon>Micromonospora</taxon>
    </lineage>
</organism>